<accession>A0AAJ1IFD3</accession>
<dbReference type="Proteomes" id="UP001221217">
    <property type="component" value="Unassembled WGS sequence"/>
</dbReference>
<organism evidence="1 2">
    <name type="scientific">Candidatus Thalassospirochaeta sargassi</name>
    <dbReference type="NCBI Taxonomy" id="3119039"/>
    <lineage>
        <taxon>Bacteria</taxon>
        <taxon>Pseudomonadati</taxon>
        <taxon>Spirochaetota</taxon>
        <taxon>Spirochaetia</taxon>
        <taxon>Spirochaetales</taxon>
        <taxon>Spirochaetaceae</taxon>
        <taxon>Candidatus Thalassospirochaeta</taxon>
    </lineage>
</organism>
<gene>
    <name evidence="1" type="ORF">PQJ61_00465</name>
</gene>
<comment type="caution">
    <text evidence="1">The sequence shown here is derived from an EMBL/GenBank/DDBJ whole genome shotgun (WGS) entry which is preliminary data.</text>
</comment>
<sequence>MFRNEKVKARGMVTVRVLDEHGKIKRKDPGILRKALWIPGRPLIQKKHNIITNQGDALLADWLLTAPTKTKITNTTGRIAVGTGWTGVSTKANTGCNNQVGTRRAMDTGYPQTKGAFDAADDNVIIYRATFPAGSLNTNGIDEAALMNAATNGECLAYAQITPEVNITSNDTLQIEWEITFLGT</sequence>
<proteinExistence type="predicted"/>
<reference evidence="1 2" key="1">
    <citation type="submission" date="2022-12" db="EMBL/GenBank/DDBJ databases">
        <title>Metagenome assembled genome from gulf of manar.</title>
        <authorList>
            <person name="Kohli P."/>
            <person name="Pk S."/>
            <person name="Venkata Ramana C."/>
            <person name="Sasikala C."/>
        </authorList>
    </citation>
    <scope>NUCLEOTIDE SEQUENCE [LARGE SCALE GENOMIC DNA]</scope>
    <source>
        <strain evidence="1">JB008</strain>
    </source>
</reference>
<evidence type="ECO:0000313" key="2">
    <source>
        <dbReference type="Proteomes" id="UP001221217"/>
    </source>
</evidence>
<protein>
    <submittedName>
        <fullName evidence="1">Uncharacterized protein</fullName>
    </submittedName>
</protein>
<evidence type="ECO:0000313" key="1">
    <source>
        <dbReference type="EMBL" id="MDC7225216.1"/>
    </source>
</evidence>
<dbReference type="EMBL" id="JAQQAL010000003">
    <property type="protein sequence ID" value="MDC7225216.1"/>
    <property type="molecule type" value="Genomic_DNA"/>
</dbReference>
<name>A0AAJ1IFD3_9SPIO</name>
<dbReference type="AlphaFoldDB" id="A0AAJ1IFD3"/>